<keyword evidence="5 6" id="KW-0472">Membrane</keyword>
<evidence type="ECO:0000259" key="7">
    <source>
        <dbReference type="Pfam" id="PF01061"/>
    </source>
</evidence>
<dbReference type="Proteomes" id="UP000663836">
    <property type="component" value="Unassembled WGS sequence"/>
</dbReference>
<dbReference type="InterPro" id="IPR013525">
    <property type="entry name" value="ABC2_TM"/>
</dbReference>
<feature type="transmembrane region" description="Helical" evidence="6">
    <location>
        <begin position="178"/>
        <end position="197"/>
    </location>
</feature>
<evidence type="ECO:0000256" key="3">
    <source>
        <dbReference type="ARBA" id="ARBA00022692"/>
    </source>
</evidence>
<dbReference type="PANTHER" id="PTHR19241">
    <property type="entry name" value="ATP-BINDING CASSETTE TRANSPORTER"/>
    <property type="match status" value="1"/>
</dbReference>
<proteinExistence type="predicted"/>
<keyword evidence="2" id="KW-0813">Transport</keyword>
<dbReference type="AlphaFoldDB" id="A0A819S5T2"/>
<evidence type="ECO:0000313" key="10">
    <source>
        <dbReference type="Proteomes" id="UP000663836"/>
    </source>
</evidence>
<dbReference type="GO" id="GO:0140359">
    <property type="term" value="F:ABC-type transporter activity"/>
    <property type="evidence" value="ECO:0007669"/>
    <property type="project" value="InterPro"/>
</dbReference>
<evidence type="ECO:0000313" key="9">
    <source>
        <dbReference type="EMBL" id="CAF4064572.1"/>
    </source>
</evidence>
<feature type="transmembrane region" description="Helical" evidence="6">
    <location>
        <begin position="82"/>
        <end position="109"/>
    </location>
</feature>
<keyword evidence="4 6" id="KW-1133">Transmembrane helix</keyword>
<organism evidence="9 10">
    <name type="scientific">Rotaria sordida</name>
    <dbReference type="NCBI Taxonomy" id="392033"/>
    <lineage>
        <taxon>Eukaryota</taxon>
        <taxon>Metazoa</taxon>
        <taxon>Spiralia</taxon>
        <taxon>Gnathifera</taxon>
        <taxon>Rotifera</taxon>
        <taxon>Eurotatoria</taxon>
        <taxon>Bdelloidea</taxon>
        <taxon>Philodinida</taxon>
        <taxon>Philodinidae</taxon>
        <taxon>Rotaria</taxon>
    </lineage>
</organism>
<dbReference type="EMBL" id="CAJNOT010002996">
    <property type="protein sequence ID" value="CAF1357600.1"/>
    <property type="molecule type" value="Genomic_DNA"/>
</dbReference>
<evidence type="ECO:0000313" key="8">
    <source>
        <dbReference type="EMBL" id="CAF1357600.1"/>
    </source>
</evidence>
<dbReference type="Pfam" id="PF01061">
    <property type="entry name" value="ABC2_membrane"/>
    <property type="match status" value="1"/>
</dbReference>
<sequence length="203" mass="23481">MFDTVMFMCNGRCVYHGSPKSVIPYFEKYGYHCDPYENPADYISDVLIDIATRLMAAEIFYLSQRTLRNAVHNPALALSQTVASIVIVMALIIVIFILVIMMMFSGFLIDLPSMFSWLSWIQWISAFRYASNVLTINEFQDLLFRLANETDICSITGDEILDKRGLVHANAWDLWKNFFALTMMAMLLFILTYIQLIRIKKIK</sequence>
<comment type="subcellular location">
    <subcellularLocation>
        <location evidence="1">Membrane</location>
        <topology evidence="1">Multi-pass membrane protein</topology>
    </subcellularLocation>
</comment>
<evidence type="ECO:0000256" key="1">
    <source>
        <dbReference type="ARBA" id="ARBA00004141"/>
    </source>
</evidence>
<evidence type="ECO:0000256" key="2">
    <source>
        <dbReference type="ARBA" id="ARBA00022448"/>
    </source>
</evidence>
<evidence type="ECO:0000256" key="5">
    <source>
        <dbReference type="ARBA" id="ARBA00023136"/>
    </source>
</evidence>
<gene>
    <name evidence="9" type="ORF">JBS370_LOCUS29792</name>
    <name evidence="8" type="ORF">ZHD862_LOCUS30900</name>
</gene>
<evidence type="ECO:0000256" key="4">
    <source>
        <dbReference type="ARBA" id="ARBA00022989"/>
    </source>
</evidence>
<accession>A0A819S5T2</accession>
<dbReference type="EMBL" id="CAJOBD010006579">
    <property type="protein sequence ID" value="CAF4064572.1"/>
    <property type="molecule type" value="Genomic_DNA"/>
</dbReference>
<name>A0A819S5T2_9BILA</name>
<protein>
    <recommendedName>
        <fullName evidence="7">ABC-2 type transporter transmembrane domain-containing protein</fullName>
    </recommendedName>
</protein>
<evidence type="ECO:0000256" key="6">
    <source>
        <dbReference type="SAM" id="Phobius"/>
    </source>
</evidence>
<reference evidence="9" key="1">
    <citation type="submission" date="2021-02" db="EMBL/GenBank/DDBJ databases">
        <authorList>
            <person name="Nowell W R."/>
        </authorList>
    </citation>
    <scope>NUCLEOTIDE SEQUENCE</scope>
</reference>
<dbReference type="GO" id="GO:0016020">
    <property type="term" value="C:membrane"/>
    <property type="evidence" value="ECO:0007669"/>
    <property type="project" value="UniProtKB-SubCell"/>
</dbReference>
<feature type="domain" description="ABC-2 type transporter transmembrane" evidence="7">
    <location>
        <begin position="87"/>
        <end position="139"/>
    </location>
</feature>
<dbReference type="Proteomes" id="UP000663864">
    <property type="component" value="Unassembled WGS sequence"/>
</dbReference>
<comment type="caution">
    <text evidence="9">The sequence shown here is derived from an EMBL/GenBank/DDBJ whole genome shotgun (WGS) entry which is preliminary data.</text>
</comment>
<keyword evidence="3 6" id="KW-0812">Transmembrane</keyword>